<evidence type="ECO:0000256" key="11">
    <source>
        <dbReference type="SAM" id="Phobius"/>
    </source>
</evidence>
<name>A0A2H3CCC9_9AGAR</name>
<comment type="pathway">
    <text evidence="2">Secondary metabolite biosynthesis.</text>
</comment>
<evidence type="ECO:0000313" key="12">
    <source>
        <dbReference type="EMBL" id="PBK72956.1"/>
    </source>
</evidence>
<evidence type="ECO:0000313" key="13">
    <source>
        <dbReference type="Proteomes" id="UP000218334"/>
    </source>
</evidence>
<reference evidence="13" key="1">
    <citation type="journal article" date="2017" name="Nat. Ecol. Evol.">
        <title>Genome expansion and lineage-specific genetic innovations in the forest pathogenic fungi Armillaria.</title>
        <authorList>
            <person name="Sipos G."/>
            <person name="Prasanna A.N."/>
            <person name="Walter M.C."/>
            <person name="O'Connor E."/>
            <person name="Balint B."/>
            <person name="Krizsan K."/>
            <person name="Kiss B."/>
            <person name="Hess J."/>
            <person name="Varga T."/>
            <person name="Slot J."/>
            <person name="Riley R."/>
            <person name="Boka B."/>
            <person name="Rigling D."/>
            <person name="Barry K."/>
            <person name="Lee J."/>
            <person name="Mihaltcheva S."/>
            <person name="LaButti K."/>
            <person name="Lipzen A."/>
            <person name="Waldron R."/>
            <person name="Moloney N.M."/>
            <person name="Sperisen C."/>
            <person name="Kredics L."/>
            <person name="Vagvoelgyi C."/>
            <person name="Patrignani A."/>
            <person name="Fitzpatrick D."/>
            <person name="Nagy I."/>
            <person name="Doyle S."/>
            <person name="Anderson J.B."/>
            <person name="Grigoriev I.V."/>
            <person name="Gueldener U."/>
            <person name="Muensterkoetter M."/>
            <person name="Nagy L.G."/>
        </authorList>
    </citation>
    <scope>NUCLEOTIDE SEQUENCE [LARGE SCALE GENOMIC DNA]</scope>
    <source>
        <strain evidence="13">28-4</strain>
    </source>
</reference>
<dbReference type="SUPFAM" id="SSF48264">
    <property type="entry name" value="Cytochrome P450"/>
    <property type="match status" value="1"/>
</dbReference>
<sequence length="560" mass="62351">MVQSDSIPAPVQTRLTFFSSYKFAKLAPNIPTFSRSFFGFLVFYFAMAFTYFLLLDVFCAITALVIIRRILQPRLYAPLPPGPAGLPLVGNILDMPADNEWLTFAKWGELYGDISSVTVLGQTMIILNSARAAVDMLDKKSAIYSDRPTLQMGGELVGWKNTLVLLPYGDRFRRYRRIFYSLIGSQATMKQYHPPQELETRRFLRRVLSKPEELAAHVRKTAGAVVLRISHGYEVKENDDPFVRLADQATEQFSAATKAGAFIVDLVPALRYVPDWFPGAGFKQRAKAWAATLQEMVEQPHNFVKQQVAAGTAVLSFTSSMLESKPLSAEEEFDLKWSSASLYSGAADTTVSSIYALFLAMALFPDVAKKAQAEIDAVVGNDRLPTFADREHLPYVDALAKEVLRWNTVVPTGVPHRVVQDDIHTDSNGNTYFIPKGALVVANIWKLTHDSRMYTNPMEFNPDRFIPSEGRTTEPDPGELCFGFGRRICPGLHLADASVFISCAMSLAVFDISKCVENGVVVEPLHEQTSGTISHPKPFKCDIKPRSHKAVSLIQADEMM</sequence>
<protein>
    <submittedName>
        <fullName evidence="12">Cytochrome P450</fullName>
    </submittedName>
</protein>
<proteinExistence type="inferred from homology"/>
<dbReference type="STRING" id="1076256.A0A2H3CCC9"/>
<dbReference type="GO" id="GO:0005506">
    <property type="term" value="F:iron ion binding"/>
    <property type="evidence" value="ECO:0007669"/>
    <property type="project" value="InterPro"/>
</dbReference>
<evidence type="ECO:0000256" key="10">
    <source>
        <dbReference type="RuleBase" id="RU000461"/>
    </source>
</evidence>
<dbReference type="Proteomes" id="UP000218334">
    <property type="component" value="Unassembled WGS sequence"/>
</dbReference>
<dbReference type="CDD" id="cd11065">
    <property type="entry name" value="CYP64-like"/>
    <property type="match status" value="1"/>
</dbReference>
<keyword evidence="11" id="KW-1133">Transmembrane helix</keyword>
<dbReference type="InterPro" id="IPR050364">
    <property type="entry name" value="Cytochrome_P450_fung"/>
</dbReference>
<dbReference type="InterPro" id="IPR001128">
    <property type="entry name" value="Cyt_P450"/>
</dbReference>
<dbReference type="InterPro" id="IPR002401">
    <property type="entry name" value="Cyt_P450_E_grp-I"/>
</dbReference>
<evidence type="ECO:0000256" key="5">
    <source>
        <dbReference type="ARBA" id="ARBA00022723"/>
    </source>
</evidence>
<dbReference type="Gene3D" id="1.10.630.10">
    <property type="entry name" value="Cytochrome P450"/>
    <property type="match status" value="1"/>
</dbReference>
<evidence type="ECO:0000256" key="2">
    <source>
        <dbReference type="ARBA" id="ARBA00005179"/>
    </source>
</evidence>
<evidence type="ECO:0000256" key="3">
    <source>
        <dbReference type="ARBA" id="ARBA00010617"/>
    </source>
</evidence>
<dbReference type="AlphaFoldDB" id="A0A2H3CCC9"/>
<keyword evidence="5 9" id="KW-0479">Metal-binding</keyword>
<dbReference type="GO" id="GO:0016705">
    <property type="term" value="F:oxidoreductase activity, acting on paired donors, with incorporation or reduction of molecular oxygen"/>
    <property type="evidence" value="ECO:0007669"/>
    <property type="project" value="InterPro"/>
</dbReference>
<keyword evidence="7 9" id="KW-0408">Iron</keyword>
<comment type="similarity">
    <text evidence="3 10">Belongs to the cytochrome P450 family.</text>
</comment>
<keyword evidence="4 9" id="KW-0349">Heme</keyword>
<evidence type="ECO:0000256" key="4">
    <source>
        <dbReference type="ARBA" id="ARBA00022617"/>
    </source>
</evidence>
<dbReference type="InterPro" id="IPR017972">
    <property type="entry name" value="Cyt_P450_CS"/>
</dbReference>
<keyword evidence="6 10" id="KW-0560">Oxidoreductase</keyword>
<keyword evidence="8 10" id="KW-0503">Monooxygenase</keyword>
<evidence type="ECO:0000256" key="7">
    <source>
        <dbReference type="ARBA" id="ARBA00023004"/>
    </source>
</evidence>
<dbReference type="PANTHER" id="PTHR46300:SF7">
    <property type="entry name" value="P450, PUTATIVE (EUROFUNG)-RELATED"/>
    <property type="match status" value="1"/>
</dbReference>
<dbReference type="PROSITE" id="PS00086">
    <property type="entry name" value="CYTOCHROME_P450"/>
    <property type="match status" value="1"/>
</dbReference>
<accession>A0A2H3CCC9</accession>
<organism evidence="12 13">
    <name type="scientific">Armillaria solidipes</name>
    <dbReference type="NCBI Taxonomy" id="1076256"/>
    <lineage>
        <taxon>Eukaryota</taxon>
        <taxon>Fungi</taxon>
        <taxon>Dikarya</taxon>
        <taxon>Basidiomycota</taxon>
        <taxon>Agaricomycotina</taxon>
        <taxon>Agaricomycetes</taxon>
        <taxon>Agaricomycetidae</taxon>
        <taxon>Agaricales</taxon>
        <taxon>Marasmiineae</taxon>
        <taxon>Physalacriaceae</taxon>
        <taxon>Armillaria</taxon>
    </lineage>
</organism>
<gene>
    <name evidence="12" type="ORF">ARMSODRAFT_708691</name>
</gene>
<feature type="binding site" description="axial binding residue" evidence="9">
    <location>
        <position position="489"/>
    </location>
    <ligand>
        <name>heme</name>
        <dbReference type="ChEBI" id="CHEBI:30413"/>
    </ligand>
    <ligandPart>
        <name>Fe</name>
        <dbReference type="ChEBI" id="CHEBI:18248"/>
    </ligandPart>
</feature>
<dbReference type="PANTHER" id="PTHR46300">
    <property type="entry name" value="P450, PUTATIVE (EUROFUNG)-RELATED-RELATED"/>
    <property type="match status" value="1"/>
</dbReference>
<dbReference type="Pfam" id="PF00067">
    <property type="entry name" value="p450"/>
    <property type="match status" value="1"/>
</dbReference>
<dbReference type="PRINTS" id="PR00463">
    <property type="entry name" value="EP450I"/>
</dbReference>
<comment type="cofactor">
    <cofactor evidence="1 9">
        <name>heme</name>
        <dbReference type="ChEBI" id="CHEBI:30413"/>
    </cofactor>
</comment>
<keyword evidence="11" id="KW-0472">Membrane</keyword>
<keyword evidence="13" id="KW-1185">Reference proteome</keyword>
<keyword evidence="11" id="KW-0812">Transmembrane</keyword>
<evidence type="ECO:0000256" key="8">
    <source>
        <dbReference type="ARBA" id="ARBA00023033"/>
    </source>
</evidence>
<feature type="transmembrane region" description="Helical" evidence="11">
    <location>
        <begin position="41"/>
        <end position="67"/>
    </location>
</feature>
<dbReference type="InterPro" id="IPR036396">
    <property type="entry name" value="Cyt_P450_sf"/>
</dbReference>
<evidence type="ECO:0000256" key="1">
    <source>
        <dbReference type="ARBA" id="ARBA00001971"/>
    </source>
</evidence>
<dbReference type="GO" id="GO:0020037">
    <property type="term" value="F:heme binding"/>
    <property type="evidence" value="ECO:0007669"/>
    <property type="project" value="InterPro"/>
</dbReference>
<dbReference type="GO" id="GO:0004497">
    <property type="term" value="F:monooxygenase activity"/>
    <property type="evidence" value="ECO:0007669"/>
    <property type="project" value="UniProtKB-KW"/>
</dbReference>
<evidence type="ECO:0000256" key="6">
    <source>
        <dbReference type="ARBA" id="ARBA00023002"/>
    </source>
</evidence>
<dbReference type="EMBL" id="KZ293421">
    <property type="protein sequence ID" value="PBK72956.1"/>
    <property type="molecule type" value="Genomic_DNA"/>
</dbReference>
<evidence type="ECO:0000256" key="9">
    <source>
        <dbReference type="PIRSR" id="PIRSR602401-1"/>
    </source>
</evidence>